<feature type="domain" description="FAD/NAD(P)-binding" evidence="10">
    <location>
        <begin position="15"/>
        <end position="332"/>
    </location>
</feature>
<dbReference type="EC" id="1.6.5.9" evidence="2"/>
<dbReference type="Pfam" id="PF22366">
    <property type="entry name" value="NDH2_C"/>
    <property type="match status" value="1"/>
</dbReference>
<comment type="similarity">
    <text evidence="1">Belongs to the NADH dehydrogenase family.</text>
</comment>
<keyword evidence="4" id="KW-0274">FAD</keyword>
<dbReference type="PRINTS" id="PR00411">
    <property type="entry name" value="PNDRDTASEI"/>
</dbReference>
<dbReference type="GO" id="GO:0050136">
    <property type="term" value="F:NADH dehydrogenase (quinone) (non-electrogenic) activity"/>
    <property type="evidence" value="ECO:0007669"/>
    <property type="project" value="UniProtKB-EC"/>
</dbReference>
<organism evidence="12">
    <name type="scientific">Roseihalotalea indica</name>
    <dbReference type="NCBI Taxonomy" id="2867963"/>
    <lineage>
        <taxon>Bacteria</taxon>
        <taxon>Pseudomonadati</taxon>
        <taxon>Bacteroidota</taxon>
        <taxon>Cytophagia</taxon>
        <taxon>Cytophagales</taxon>
        <taxon>Catalimonadaceae</taxon>
        <taxon>Roseihalotalea</taxon>
    </lineage>
</organism>
<dbReference type="EMBL" id="CP120682">
    <property type="protein sequence ID" value="WKN38311.1"/>
    <property type="molecule type" value="Genomic_DNA"/>
</dbReference>
<gene>
    <name evidence="12" type="ORF">K4G66_06295</name>
</gene>
<feature type="domain" description="External alternative NADH-ubiquinone oxidoreductase-like C-terminal" evidence="11">
    <location>
        <begin position="356"/>
        <end position="412"/>
    </location>
</feature>
<reference evidence="12" key="1">
    <citation type="journal article" date="2023" name="Comput. Struct. Biotechnol. J.">
        <title>Discovery of a novel marine Bacteroidetes with a rich repertoire of carbohydrate-active enzymes.</title>
        <authorList>
            <person name="Chen B."/>
            <person name="Liu G."/>
            <person name="Chen Q."/>
            <person name="Wang H."/>
            <person name="Liu L."/>
            <person name="Tang K."/>
        </authorList>
    </citation>
    <scope>NUCLEOTIDE SEQUENCE</scope>
    <source>
        <strain evidence="12">TK19036</strain>
    </source>
</reference>
<evidence type="ECO:0000256" key="9">
    <source>
        <dbReference type="SAM" id="Phobius"/>
    </source>
</evidence>
<evidence type="ECO:0000256" key="7">
    <source>
        <dbReference type="ARBA" id="ARBA00023027"/>
    </source>
</evidence>
<accession>A0AA49GTE5</accession>
<keyword evidence="5" id="KW-0809">Transit peptide</keyword>
<dbReference type="Pfam" id="PF07992">
    <property type="entry name" value="Pyr_redox_2"/>
    <property type="match status" value="1"/>
</dbReference>
<keyword evidence="9" id="KW-0472">Membrane</keyword>
<dbReference type="AlphaFoldDB" id="A0AA49GTE5"/>
<keyword evidence="7" id="KW-0520">NAD</keyword>
<dbReference type="PANTHER" id="PTHR43706">
    <property type="entry name" value="NADH DEHYDROGENASE"/>
    <property type="match status" value="1"/>
</dbReference>
<keyword evidence="6" id="KW-0560">Oxidoreductase</keyword>
<dbReference type="InterPro" id="IPR036188">
    <property type="entry name" value="FAD/NAD-bd_sf"/>
</dbReference>
<dbReference type="InterPro" id="IPR023753">
    <property type="entry name" value="FAD/NAD-binding_dom"/>
</dbReference>
<proteinExistence type="inferred from homology"/>
<name>A0AA49GTE5_9BACT</name>
<evidence type="ECO:0000259" key="11">
    <source>
        <dbReference type="Pfam" id="PF22366"/>
    </source>
</evidence>
<comment type="catalytic activity">
    <reaction evidence="8">
        <text>a quinone + NADH + H(+) = a quinol + NAD(+)</text>
        <dbReference type="Rhea" id="RHEA:46160"/>
        <dbReference type="ChEBI" id="CHEBI:15378"/>
        <dbReference type="ChEBI" id="CHEBI:24646"/>
        <dbReference type="ChEBI" id="CHEBI:57540"/>
        <dbReference type="ChEBI" id="CHEBI:57945"/>
        <dbReference type="ChEBI" id="CHEBI:132124"/>
        <dbReference type="EC" id="1.6.5.9"/>
    </reaction>
</comment>
<sequence length="443" mass="50581">MSQYELRIPDTTKKRIVVVGGGFGGMNLLKHLDDKIYQIVLFDRNNFHTFIPLLYQVATSGIEPDSVVDPLRNLLRNKIDTHFRMMKVLQIRPEDKMIDTAIGPLSYDYLIIATGTDANFYGNKAMEEKSLKLQTLQDSLNMRSRILQNFEIATLTNDDAERDRLTNFVIVGGGPTGVELAGTMAELRSRVLPRDYPELDFDIMKIYLVHSRDYLLPYMPEKGGRQAEKFLRDMGVEIILNTKVTDYDGRTAKLSDNRELESECLIWCAGVKGMNIPGLSLDCVERGSYLVNEYNQVKGYDNIFAIGDIALQKTEAYPQGYPGVAQTAIQQGRQLGSNLMRLTRQQDMNPFYFTNKGTIATIGRNKAVANFLGKIRAGGWLAWFAWWVVHIYYLVGFRNKLGTIANWILNYFSFQYSSRLIVRPFIRTNDTEEQELFAKNMDS</sequence>
<dbReference type="PRINTS" id="PR00368">
    <property type="entry name" value="FADPNR"/>
</dbReference>
<evidence type="ECO:0000256" key="4">
    <source>
        <dbReference type="ARBA" id="ARBA00022827"/>
    </source>
</evidence>
<evidence type="ECO:0000256" key="2">
    <source>
        <dbReference type="ARBA" id="ARBA00012637"/>
    </source>
</evidence>
<evidence type="ECO:0000259" key="10">
    <source>
        <dbReference type="Pfam" id="PF07992"/>
    </source>
</evidence>
<dbReference type="SUPFAM" id="SSF51905">
    <property type="entry name" value="FAD/NAD(P)-binding domain"/>
    <property type="match status" value="1"/>
</dbReference>
<reference evidence="12" key="2">
    <citation type="journal article" date="2024" name="Antonie Van Leeuwenhoek">
        <title>Roseihalotalea indica gen. nov., sp. nov., a halophilic Bacteroidetes from mesopelagic Southwest Indian Ocean with higher carbohydrate metabolic potential.</title>
        <authorList>
            <person name="Chen B."/>
            <person name="Zhang M."/>
            <person name="Lin D."/>
            <person name="Ye J."/>
            <person name="Tang K."/>
        </authorList>
    </citation>
    <scope>NUCLEOTIDE SEQUENCE</scope>
    <source>
        <strain evidence="12">TK19036</strain>
    </source>
</reference>
<protein>
    <recommendedName>
        <fullName evidence="2">NADH:ubiquinone reductase (non-electrogenic)</fullName>
        <ecNumber evidence="2">1.6.5.9</ecNumber>
    </recommendedName>
</protein>
<keyword evidence="9" id="KW-0812">Transmembrane</keyword>
<feature type="transmembrane region" description="Helical" evidence="9">
    <location>
        <begin position="377"/>
        <end position="395"/>
    </location>
</feature>
<evidence type="ECO:0000256" key="5">
    <source>
        <dbReference type="ARBA" id="ARBA00022946"/>
    </source>
</evidence>
<keyword evidence="9" id="KW-1133">Transmembrane helix</keyword>
<evidence type="ECO:0000256" key="1">
    <source>
        <dbReference type="ARBA" id="ARBA00005272"/>
    </source>
</evidence>
<keyword evidence="3" id="KW-0285">Flavoprotein</keyword>
<dbReference type="Gene3D" id="3.50.50.100">
    <property type="match status" value="1"/>
</dbReference>
<evidence type="ECO:0000256" key="8">
    <source>
        <dbReference type="ARBA" id="ARBA00047599"/>
    </source>
</evidence>
<evidence type="ECO:0000256" key="3">
    <source>
        <dbReference type="ARBA" id="ARBA00022630"/>
    </source>
</evidence>
<dbReference type="InterPro" id="IPR054585">
    <property type="entry name" value="NDH2-like_C"/>
</dbReference>
<dbReference type="PANTHER" id="PTHR43706:SF47">
    <property type="entry name" value="EXTERNAL NADH-UBIQUINONE OXIDOREDUCTASE 1, MITOCHONDRIAL-RELATED"/>
    <property type="match status" value="1"/>
</dbReference>
<evidence type="ECO:0000256" key="6">
    <source>
        <dbReference type="ARBA" id="ARBA00023002"/>
    </source>
</evidence>
<dbReference type="InterPro" id="IPR045024">
    <property type="entry name" value="NDH-2"/>
</dbReference>
<evidence type="ECO:0000313" key="12">
    <source>
        <dbReference type="EMBL" id="WKN38311.1"/>
    </source>
</evidence>